<evidence type="ECO:0000313" key="1">
    <source>
        <dbReference type="EMBL" id="KAA8550101.1"/>
    </source>
</evidence>
<gene>
    <name evidence="1" type="ORF">F0562_001785</name>
</gene>
<reference evidence="1 2" key="1">
    <citation type="submission" date="2019-09" db="EMBL/GenBank/DDBJ databases">
        <title>A chromosome-level genome assembly of the Chinese tupelo Nyssa sinensis.</title>
        <authorList>
            <person name="Yang X."/>
            <person name="Kang M."/>
            <person name="Yang Y."/>
            <person name="Xiong H."/>
            <person name="Wang M."/>
            <person name="Zhang Z."/>
            <person name="Wang Z."/>
            <person name="Wu H."/>
            <person name="Ma T."/>
            <person name="Liu J."/>
            <person name="Xi Z."/>
        </authorList>
    </citation>
    <scope>NUCLEOTIDE SEQUENCE [LARGE SCALE GENOMIC DNA]</scope>
    <source>
        <strain evidence="1">J267</strain>
        <tissue evidence="1">Leaf</tissue>
    </source>
</reference>
<keyword evidence="2" id="KW-1185">Reference proteome</keyword>
<proteinExistence type="predicted"/>
<organism evidence="1 2">
    <name type="scientific">Nyssa sinensis</name>
    <dbReference type="NCBI Taxonomy" id="561372"/>
    <lineage>
        <taxon>Eukaryota</taxon>
        <taxon>Viridiplantae</taxon>
        <taxon>Streptophyta</taxon>
        <taxon>Embryophyta</taxon>
        <taxon>Tracheophyta</taxon>
        <taxon>Spermatophyta</taxon>
        <taxon>Magnoliopsida</taxon>
        <taxon>eudicotyledons</taxon>
        <taxon>Gunneridae</taxon>
        <taxon>Pentapetalae</taxon>
        <taxon>asterids</taxon>
        <taxon>Cornales</taxon>
        <taxon>Nyssaceae</taxon>
        <taxon>Nyssa</taxon>
    </lineage>
</organism>
<dbReference type="AlphaFoldDB" id="A0A5J5C943"/>
<protein>
    <submittedName>
        <fullName evidence="1">Uncharacterized protein</fullName>
    </submittedName>
</protein>
<evidence type="ECO:0000313" key="2">
    <source>
        <dbReference type="Proteomes" id="UP000325577"/>
    </source>
</evidence>
<dbReference type="Proteomes" id="UP000325577">
    <property type="component" value="Linkage Group LG0"/>
</dbReference>
<accession>A0A5J5C943</accession>
<sequence>MLQLRTAYFLVEASQKKWKEVATATSLLNFERNSLATELEAVKKNLSTANVEALITLMKHVEEVVEATANAQAKLKARVEKAGEDFMDIDYVKYL</sequence>
<dbReference type="EMBL" id="CM018031">
    <property type="protein sequence ID" value="KAA8550101.1"/>
    <property type="molecule type" value="Genomic_DNA"/>
</dbReference>
<name>A0A5J5C943_9ASTE</name>